<feature type="transmembrane region" description="Helical" evidence="1">
    <location>
        <begin position="75"/>
        <end position="92"/>
    </location>
</feature>
<sequence length="99" mass="10921">MSKFSTIGIILLVAAFILFGYQGIAAFLEMGTSDEFVYENISFVGILDEKYYSWIDSISSPSIQGIAETLINAPIALWLLCGAVLCFLIHAFKGPKHIR</sequence>
<evidence type="ECO:0000313" key="2">
    <source>
        <dbReference type="EMBL" id="GAG28058.1"/>
    </source>
</evidence>
<keyword evidence="1" id="KW-1133">Transmembrane helix</keyword>
<dbReference type="AlphaFoldDB" id="X0WUB2"/>
<protein>
    <submittedName>
        <fullName evidence="2">Uncharacterized protein</fullName>
    </submittedName>
</protein>
<comment type="caution">
    <text evidence="2">The sequence shown here is derived from an EMBL/GenBank/DDBJ whole genome shotgun (WGS) entry which is preliminary data.</text>
</comment>
<name>X0WUB2_9ZZZZ</name>
<reference evidence="2" key="1">
    <citation type="journal article" date="2014" name="Front. Microbiol.">
        <title>High frequency of phylogenetically diverse reductive dehalogenase-homologous genes in deep subseafloor sedimentary metagenomes.</title>
        <authorList>
            <person name="Kawai M."/>
            <person name="Futagami T."/>
            <person name="Toyoda A."/>
            <person name="Takaki Y."/>
            <person name="Nishi S."/>
            <person name="Hori S."/>
            <person name="Arai W."/>
            <person name="Tsubouchi T."/>
            <person name="Morono Y."/>
            <person name="Uchiyama I."/>
            <person name="Ito T."/>
            <person name="Fujiyama A."/>
            <person name="Inagaki F."/>
            <person name="Takami H."/>
        </authorList>
    </citation>
    <scope>NUCLEOTIDE SEQUENCE</scope>
    <source>
        <strain evidence="2">Expedition CK06-06</strain>
    </source>
</reference>
<organism evidence="2">
    <name type="scientific">marine sediment metagenome</name>
    <dbReference type="NCBI Taxonomy" id="412755"/>
    <lineage>
        <taxon>unclassified sequences</taxon>
        <taxon>metagenomes</taxon>
        <taxon>ecological metagenomes</taxon>
    </lineage>
</organism>
<dbReference type="EMBL" id="BARS01032484">
    <property type="protein sequence ID" value="GAG28058.1"/>
    <property type="molecule type" value="Genomic_DNA"/>
</dbReference>
<gene>
    <name evidence="2" type="ORF">S01H1_50415</name>
</gene>
<proteinExistence type="predicted"/>
<evidence type="ECO:0000256" key="1">
    <source>
        <dbReference type="SAM" id="Phobius"/>
    </source>
</evidence>
<keyword evidence="1" id="KW-0812">Transmembrane</keyword>
<accession>X0WUB2</accession>
<keyword evidence="1" id="KW-0472">Membrane</keyword>
<feature type="transmembrane region" description="Helical" evidence="1">
    <location>
        <begin position="7"/>
        <end position="28"/>
    </location>
</feature>